<dbReference type="CDD" id="cd05243">
    <property type="entry name" value="SDR_a5"/>
    <property type="match status" value="1"/>
</dbReference>
<evidence type="ECO:0000256" key="2">
    <source>
        <dbReference type="ARBA" id="ARBA00022531"/>
    </source>
</evidence>
<dbReference type="InterPro" id="IPR036291">
    <property type="entry name" value="NAD(P)-bd_dom_sf"/>
</dbReference>
<evidence type="ECO:0000256" key="3">
    <source>
        <dbReference type="ARBA" id="ARBA00022640"/>
    </source>
</evidence>
<evidence type="ECO:0000256" key="1">
    <source>
        <dbReference type="ARBA" id="ARBA00004474"/>
    </source>
</evidence>
<dbReference type="PANTHER" id="PTHR47128:SF2">
    <property type="entry name" value="PROTEIN HIGH CHLOROPHYLL FLUORESCENCE PHENOTYPE 244, CHLOROPLASTIC"/>
    <property type="match status" value="1"/>
</dbReference>
<protein>
    <submittedName>
        <fullName evidence="6">Conserved hypothetical plastid protein</fullName>
    </submittedName>
</protein>
<dbReference type="EMBL" id="KY709211">
    <property type="protein sequence ID" value="ARO91203.1"/>
    <property type="molecule type" value="Genomic_DNA"/>
</dbReference>
<geneLocation type="chloroplast" evidence="6"/>
<dbReference type="PANTHER" id="PTHR47128">
    <property type="match status" value="1"/>
</dbReference>
<evidence type="ECO:0000313" key="6">
    <source>
        <dbReference type="EMBL" id="ARO91203.1"/>
    </source>
</evidence>
<sequence>MTLLVIGATGTLGRQIVRKALQEGYQVKCLVRSIKQAAFLKEWGAQLIYGDMIVYFLIIPETIPLCLYGVTAVIDASTARASDPYNTSTVDLIGKQNLLKAALVAKVDRFVFFSLVNIDAYSNIPLLDYKKIIENLIRESGLNYTIFRLSGFYQGLINQYCIPILDQQPVWLTGESIPIAYMDTQDIAKFVVKSLCMPTAENKCFNLTGNYAWTSQELISLCETLSGQKVKVNQIPLVFLRFFKYFTQLFEWTYNISDRLAFIEVLVTGKQFIASMKDLYDLFNIDPQETITLEKYFQDYFNKILRKLKELNYDRQKRNDVIF</sequence>
<dbReference type="InterPro" id="IPR008030">
    <property type="entry name" value="NmrA-like"/>
</dbReference>
<dbReference type="AlphaFoldDB" id="A0A1X9PWA0"/>
<gene>
    <name evidence="6" type="primary">ycf39</name>
</gene>
<evidence type="ECO:0000259" key="5">
    <source>
        <dbReference type="Pfam" id="PF05368"/>
    </source>
</evidence>
<keyword evidence="2" id="KW-0602">Photosynthesis</keyword>
<dbReference type="SUPFAM" id="SSF51735">
    <property type="entry name" value="NAD(P)-binding Rossmann-fold domains"/>
    <property type="match status" value="1"/>
</dbReference>
<reference evidence="6" key="1">
    <citation type="submission" date="2017-03" db="EMBL/GenBank/DDBJ databases">
        <title>The new red algal subphylum Proteorhodophytina comprises the largest and most divergent plastid genomes known.</title>
        <authorList>
            <person name="Munoz-Gomez S.A."/>
            <person name="Mejia-Franco F.G."/>
            <person name="Durnin K."/>
            <person name="Morgan C."/>
            <person name="Grisdale C.J."/>
            <person name="Archibald J.M."/>
            <person name="Slamovits C.H."/>
        </authorList>
    </citation>
    <scope>NUCLEOTIDE SEQUENCE</scope>
    <source>
        <strain evidence="6">UTEX LB2060</strain>
    </source>
</reference>
<dbReference type="GO" id="GO:0009523">
    <property type="term" value="C:photosystem II"/>
    <property type="evidence" value="ECO:0007669"/>
    <property type="project" value="UniProtKB-KW"/>
</dbReference>
<keyword evidence="3 6" id="KW-0934">Plastid</keyword>
<dbReference type="GO" id="GO:0009536">
    <property type="term" value="C:plastid"/>
    <property type="evidence" value="ECO:0007669"/>
    <property type="project" value="UniProtKB-SubCell"/>
</dbReference>
<keyword evidence="6" id="KW-0150">Chloroplast</keyword>
<organism evidence="6">
    <name type="scientific">Flintiella sanguinaria</name>
    <dbReference type="NCBI Taxonomy" id="101926"/>
    <lineage>
        <taxon>Eukaryota</taxon>
        <taxon>Rhodophyta</taxon>
        <taxon>Bangiophyceae</taxon>
        <taxon>Porphyridiales</taxon>
        <taxon>Porphyridiaceae</taxon>
        <taxon>Flintiella</taxon>
    </lineage>
</organism>
<dbReference type="InterPro" id="IPR044256">
    <property type="entry name" value="HCF244-like"/>
</dbReference>
<feature type="domain" description="NmrA-like" evidence="5">
    <location>
        <begin position="2"/>
        <end position="241"/>
    </location>
</feature>
<dbReference type="Pfam" id="PF05368">
    <property type="entry name" value="NmrA"/>
    <property type="match status" value="1"/>
</dbReference>
<comment type="subcellular location">
    <subcellularLocation>
        <location evidence="1">Plastid</location>
    </subcellularLocation>
</comment>
<name>A0A1X9PWA0_9RHOD</name>
<dbReference type="GO" id="GO:0015979">
    <property type="term" value="P:photosynthesis"/>
    <property type="evidence" value="ECO:0007669"/>
    <property type="project" value="UniProtKB-KW"/>
</dbReference>
<evidence type="ECO:0000256" key="4">
    <source>
        <dbReference type="ARBA" id="ARBA00023276"/>
    </source>
</evidence>
<proteinExistence type="predicted"/>
<dbReference type="Gene3D" id="3.40.50.720">
    <property type="entry name" value="NAD(P)-binding Rossmann-like Domain"/>
    <property type="match status" value="1"/>
</dbReference>
<accession>A0A1X9PWA0</accession>
<keyword evidence="4" id="KW-0604">Photosystem II</keyword>